<comment type="caution">
    <text evidence="2">The sequence shown here is derived from an EMBL/GenBank/DDBJ whole genome shotgun (WGS) entry which is preliminary data.</text>
</comment>
<gene>
    <name evidence="2" type="ORF">P171DRAFT_483214</name>
</gene>
<name>A0A9P4PQQ2_9PLEO</name>
<feature type="transmembrane region" description="Helical" evidence="1">
    <location>
        <begin position="16"/>
        <end position="39"/>
    </location>
</feature>
<accession>A0A9P4PQQ2</accession>
<proteinExistence type="predicted"/>
<dbReference type="Proteomes" id="UP000799764">
    <property type="component" value="Unassembled WGS sequence"/>
</dbReference>
<reference evidence="2" key="1">
    <citation type="journal article" date="2020" name="Stud. Mycol.">
        <title>101 Dothideomycetes genomes: a test case for predicting lifestyles and emergence of pathogens.</title>
        <authorList>
            <person name="Haridas S."/>
            <person name="Albert R."/>
            <person name="Binder M."/>
            <person name="Bloem J."/>
            <person name="Labutti K."/>
            <person name="Salamov A."/>
            <person name="Andreopoulos B."/>
            <person name="Baker S."/>
            <person name="Barry K."/>
            <person name="Bills G."/>
            <person name="Bluhm B."/>
            <person name="Cannon C."/>
            <person name="Castanera R."/>
            <person name="Culley D."/>
            <person name="Daum C."/>
            <person name="Ezra D."/>
            <person name="Gonzalez J."/>
            <person name="Henrissat B."/>
            <person name="Kuo A."/>
            <person name="Liang C."/>
            <person name="Lipzen A."/>
            <person name="Lutzoni F."/>
            <person name="Magnuson J."/>
            <person name="Mondo S."/>
            <person name="Nolan M."/>
            <person name="Ohm R."/>
            <person name="Pangilinan J."/>
            <person name="Park H.-J."/>
            <person name="Ramirez L."/>
            <person name="Alfaro M."/>
            <person name="Sun H."/>
            <person name="Tritt A."/>
            <person name="Yoshinaga Y."/>
            <person name="Zwiers L.-H."/>
            <person name="Turgeon B."/>
            <person name="Goodwin S."/>
            <person name="Spatafora J."/>
            <person name="Crous P."/>
            <person name="Grigoriev I."/>
        </authorList>
    </citation>
    <scope>NUCLEOTIDE SEQUENCE</scope>
    <source>
        <strain evidence="2">CBS 690.94</strain>
    </source>
</reference>
<evidence type="ECO:0000256" key="1">
    <source>
        <dbReference type="SAM" id="Phobius"/>
    </source>
</evidence>
<evidence type="ECO:0000313" key="2">
    <source>
        <dbReference type="EMBL" id="KAF2447161.1"/>
    </source>
</evidence>
<dbReference type="AlphaFoldDB" id="A0A9P4PQQ2"/>
<keyword evidence="1" id="KW-0812">Transmembrane</keyword>
<dbReference type="EMBL" id="MU001497">
    <property type="protein sequence ID" value="KAF2447161.1"/>
    <property type="molecule type" value="Genomic_DNA"/>
</dbReference>
<protein>
    <submittedName>
        <fullName evidence="2">Uncharacterized protein</fullName>
    </submittedName>
</protein>
<keyword evidence="3" id="KW-1185">Reference proteome</keyword>
<keyword evidence="1" id="KW-1133">Transmembrane helix</keyword>
<sequence>MDAIETAHADWSRQDILALLQLLTMILMSIVGAFWHLIVVRPTHIDHRQGVRTPVAPAPEPPRRWTN</sequence>
<keyword evidence="1" id="KW-0472">Membrane</keyword>
<organism evidence="2 3">
    <name type="scientific">Karstenula rhodostoma CBS 690.94</name>
    <dbReference type="NCBI Taxonomy" id="1392251"/>
    <lineage>
        <taxon>Eukaryota</taxon>
        <taxon>Fungi</taxon>
        <taxon>Dikarya</taxon>
        <taxon>Ascomycota</taxon>
        <taxon>Pezizomycotina</taxon>
        <taxon>Dothideomycetes</taxon>
        <taxon>Pleosporomycetidae</taxon>
        <taxon>Pleosporales</taxon>
        <taxon>Massarineae</taxon>
        <taxon>Didymosphaeriaceae</taxon>
        <taxon>Karstenula</taxon>
    </lineage>
</organism>
<evidence type="ECO:0000313" key="3">
    <source>
        <dbReference type="Proteomes" id="UP000799764"/>
    </source>
</evidence>